<dbReference type="Proteomes" id="UP001210720">
    <property type="component" value="Unassembled WGS sequence"/>
</dbReference>
<organism evidence="1 2">
    <name type="scientific">Thalassococcus lentus</name>
    <dbReference type="NCBI Taxonomy" id="1210524"/>
    <lineage>
        <taxon>Bacteria</taxon>
        <taxon>Pseudomonadati</taxon>
        <taxon>Pseudomonadota</taxon>
        <taxon>Alphaproteobacteria</taxon>
        <taxon>Rhodobacterales</taxon>
        <taxon>Roseobacteraceae</taxon>
        <taxon>Thalassococcus</taxon>
    </lineage>
</organism>
<comment type="caution">
    <text evidence="1">The sequence shown here is derived from an EMBL/GenBank/DDBJ whole genome shotgun (WGS) entry which is preliminary data.</text>
</comment>
<reference evidence="1 2" key="1">
    <citation type="submission" date="2023-01" db="EMBL/GenBank/DDBJ databases">
        <title>Thalassococcus onchidii sp. nov., isolated from a marine invertebrate from the South China Sea.</title>
        <authorList>
            <person name="Xu S."/>
            <person name="Liu Z."/>
            <person name="Xu Y."/>
        </authorList>
    </citation>
    <scope>NUCLEOTIDE SEQUENCE [LARGE SCALE GENOMIC DNA]</scope>
    <source>
        <strain evidence="1 2">KCTC 32084</strain>
    </source>
</reference>
<dbReference type="RefSeq" id="WP_271433903.1">
    <property type="nucleotide sequence ID" value="NZ_JAQIOY010000010.1"/>
</dbReference>
<gene>
    <name evidence="1" type="ORF">PFY00_17560</name>
</gene>
<name>A0ABT4XXI7_9RHOB</name>
<accession>A0ABT4XXI7</accession>
<dbReference type="EMBL" id="JAQIOY010000010">
    <property type="protein sequence ID" value="MDA7426545.1"/>
    <property type="molecule type" value="Genomic_DNA"/>
</dbReference>
<evidence type="ECO:0000313" key="2">
    <source>
        <dbReference type="Proteomes" id="UP001210720"/>
    </source>
</evidence>
<keyword evidence="2" id="KW-1185">Reference proteome</keyword>
<evidence type="ECO:0000313" key="1">
    <source>
        <dbReference type="EMBL" id="MDA7426545.1"/>
    </source>
</evidence>
<proteinExistence type="predicted"/>
<sequence length="416" mass="45812">MTMIDALPSIRSLTRRLLPTKAATPSDVHDLIRERAAAVPPMRPRVEIPVCDVSPEEQALVALHERGQHLARQENWETLCREMIEAEHGRAKTPGLTPVAQVLAEGARADVLEAAKSAVSKGEPRRAFAAMASLEINLDDMPECFGFASVVAMAHVELAQMWRGRTPLRELSPQIREAHDRHMRAASQLADRFEPFAADAPLLAMLRCAVISADVAPSERLADDFEDLIDLDPTCPEHMCAFGRQLLPQNLGSWEALELQARRVATNTSDIWGSGGYTWVWIGALEQDIEAVRRVDAETFTSGLHDILEQCRDQHMANRLAAFTGVTMAAGQNRDASHSRIAHCFGWIAQNHLREIHPGLWAKAPAPWYSANNEPEAEDAAARGKARALSTLASYFAPQLGQHGRITFGENGVEIV</sequence>
<protein>
    <submittedName>
        <fullName evidence="1">Uncharacterized protein</fullName>
    </submittedName>
</protein>